<keyword evidence="3" id="KW-1185">Reference proteome</keyword>
<dbReference type="RefSeq" id="WP_075049882.1">
    <property type="nucleotide sequence ID" value="NZ_CP006867.1"/>
</dbReference>
<dbReference type="STRING" id="940295.EYM_04710"/>
<dbReference type="AlphaFoldDB" id="A0A0U2WNH8"/>
<accession>A0A0U2WNH8</accession>
<keyword evidence="1" id="KW-0812">Transmembrane</keyword>
<sequence length="62" mass="6737">MSADPLRVTVAAILMLIAIGILFQTATFVSSIIGLKGVAKWILILVDVLTCLVMAFWVLNVY</sequence>
<keyword evidence="1" id="KW-1133">Transmembrane helix</keyword>
<protein>
    <submittedName>
        <fullName evidence="2">Uncharacterized protein</fullName>
    </submittedName>
</protein>
<dbReference type="Proteomes" id="UP000060778">
    <property type="component" value="Chromosome"/>
</dbReference>
<gene>
    <name evidence="2" type="ORF">EYM_04710</name>
</gene>
<keyword evidence="1" id="KW-0472">Membrane</keyword>
<proteinExistence type="predicted"/>
<evidence type="ECO:0000256" key="1">
    <source>
        <dbReference type="SAM" id="Phobius"/>
    </source>
</evidence>
<organism evidence="2 3">
    <name type="scientific">Ignicoccus islandicus DSM 13165</name>
    <dbReference type="NCBI Taxonomy" id="940295"/>
    <lineage>
        <taxon>Archaea</taxon>
        <taxon>Thermoproteota</taxon>
        <taxon>Thermoprotei</taxon>
        <taxon>Desulfurococcales</taxon>
        <taxon>Desulfurococcaceae</taxon>
        <taxon>Ignicoccus</taxon>
    </lineage>
</organism>
<dbReference type="KEGG" id="iis:EYM_04710"/>
<evidence type="ECO:0000313" key="2">
    <source>
        <dbReference type="EMBL" id="ALU12513.1"/>
    </source>
</evidence>
<feature type="transmembrane region" description="Helical" evidence="1">
    <location>
        <begin position="41"/>
        <end position="59"/>
    </location>
</feature>
<dbReference type="EMBL" id="CP006867">
    <property type="protein sequence ID" value="ALU12513.1"/>
    <property type="molecule type" value="Genomic_DNA"/>
</dbReference>
<reference evidence="2 3" key="1">
    <citation type="submission" date="2013-11" db="EMBL/GenBank/DDBJ databases">
        <title>Comparative genomics of Ignicoccus.</title>
        <authorList>
            <person name="Podar M."/>
        </authorList>
    </citation>
    <scope>NUCLEOTIDE SEQUENCE [LARGE SCALE GENOMIC DNA]</scope>
    <source>
        <strain evidence="2 3">DSM 13165</strain>
    </source>
</reference>
<name>A0A0U2WNH8_9CREN</name>
<feature type="transmembrane region" description="Helical" evidence="1">
    <location>
        <begin position="6"/>
        <end position="29"/>
    </location>
</feature>
<dbReference type="GeneID" id="30680331"/>
<evidence type="ECO:0000313" key="3">
    <source>
        <dbReference type="Proteomes" id="UP000060778"/>
    </source>
</evidence>